<organism evidence="1 2">
    <name type="scientific">Tolypothrix campylonemoides VB511288_2</name>
    <dbReference type="NCBI Taxonomy" id="3232311"/>
    <lineage>
        <taxon>Bacteria</taxon>
        <taxon>Bacillati</taxon>
        <taxon>Cyanobacteriota</taxon>
        <taxon>Cyanophyceae</taxon>
        <taxon>Nostocales</taxon>
        <taxon>Tolypothrichaceae</taxon>
        <taxon>Tolypothrix</taxon>
    </lineage>
</organism>
<dbReference type="RefSeq" id="WP_408104049.1">
    <property type="nucleotide sequence ID" value="NZ_JBFPMW010000024.1"/>
</dbReference>
<dbReference type="Proteomes" id="UP001629223">
    <property type="component" value="Unassembled WGS sequence"/>
</dbReference>
<dbReference type="EMBL" id="JBFPMW010000024">
    <property type="protein sequence ID" value="MFL9823033.1"/>
    <property type="molecule type" value="Genomic_DNA"/>
</dbReference>
<protein>
    <submittedName>
        <fullName evidence="1">Uncharacterized protein</fullName>
    </submittedName>
</protein>
<name>A0ABW8XMF1_9CYAN</name>
<keyword evidence="2" id="KW-1185">Reference proteome</keyword>
<evidence type="ECO:0000313" key="1">
    <source>
        <dbReference type="EMBL" id="MFL9823033.1"/>
    </source>
</evidence>
<evidence type="ECO:0000313" key="2">
    <source>
        <dbReference type="Proteomes" id="UP001629223"/>
    </source>
</evidence>
<gene>
    <name evidence="1" type="ORF">AB0756_39005</name>
</gene>
<reference evidence="1 2" key="1">
    <citation type="submission" date="2024-07" db="EMBL/GenBank/DDBJ databases">
        <authorList>
            <person name="Tripathy S."/>
        </authorList>
    </citation>
    <scope>NUCLEOTIDE SEQUENCE [LARGE SCALE GENOMIC DNA]</scope>
    <source>
        <strain evidence="1 2">VB511288_2</strain>
    </source>
</reference>
<proteinExistence type="predicted"/>
<comment type="caution">
    <text evidence="1">The sequence shown here is derived from an EMBL/GenBank/DDBJ whole genome shotgun (WGS) entry which is preliminary data.</text>
</comment>
<sequence length="52" mass="5781">MRTKSAIAFKKLILYALYSDLIGAIRRKLLCDRALVSPATTASVRNPLLFIS</sequence>
<accession>A0ABW8XMF1</accession>